<sequence>IDAPFNTMIWIFLPLFVSAHFIEKSSKKQLLFNLTTPYGRPQTLKVNATSRVEIRLSSCQFNPGELISSSKDAEIVLYPRDLLRILTDTSKGCPVDPFYGEPTANASVYVSITTKDLPANYSINWLKRENGVKFEVNSSRYFTQTFNVQLRKGLFLHTSLSLNSSIEVSIGGCVQQQGFFLFNLSSPSSHSLNLTSTSLVDLIEKILCPSDSLLYHGDNIDLYLIIKSRTPFSSGLLHISHSVDDGSIMRNGPRIKRNIDTCFSLEEKKVQYSHIDPIEGREAEEIQLDVYVKSGRVRLSILGCDDSPPLSMGEFIPGMHSIIMNSILESIHCNYTVKTGFPISLEGIVKSSGQIKLRVKEDSTSTILFKLEYVIILVLVLLLIFLFSYFVCYRFGIRRRAKAKISSEKKPSISVIETSWH</sequence>
<gene>
    <name evidence="3" type="ORF">PFISCL1PPCAC_15120</name>
</gene>
<name>A0AAV5VWP0_9BILA</name>
<proteinExistence type="predicted"/>
<keyword evidence="1" id="KW-0472">Membrane</keyword>
<dbReference type="Proteomes" id="UP001432322">
    <property type="component" value="Unassembled WGS sequence"/>
</dbReference>
<keyword evidence="1" id="KW-0812">Transmembrane</keyword>
<evidence type="ECO:0000256" key="1">
    <source>
        <dbReference type="SAM" id="Phobius"/>
    </source>
</evidence>
<comment type="caution">
    <text evidence="3">The sequence shown here is derived from an EMBL/GenBank/DDBJ whole genome shotgun (WGS) entry which is preliminary data.</text>
</comment>
<evidence type="ECO:0000256" key="2">
    <source>
        <dbReference type="SAM" id="SignalP"/>
    </source>
</evidence>
<feature type="chain" id="PRO_5043842926" description="Ig-like domain-containing protein" evidence="2">
    <location>
        <begin position="20"/>
        <end position="421"/>
    </location>
</feature>
<reference evidence="3" key="1">
    <citation type="submission" date="2023-10" db="EMBL/GenBank/DDBJ databases">
        <title>Genome assembly of Pristionchus species.</title>
        <authorList>
            <person name="Yoshida K."/>
            <person name="Sommer R.J."/>
        </authorList>
    </citation>
    <scope>NUCLEOTIDE SEQUENCE</scope>
    <source>
        <strain evidence="3">RS5133</strain>
    </source>
</reference>
<evidence type="ECO:0000313" key="4">
    <source>
        <dbReference type="Proteomes" id="UP001432322"/>
    </source>
</evidence>
<evidence type="ECO:0008006" key="5">
    <source>
        <dbReference type="Google" id="ProtNLM"/>
    </source>
</evidence>
<organism evidence="3 4">
    <name type="scientific">Pristionchus fissidentatus</name>
    <dbReference type="NCBI Taxonomy" id="1538716"/>
    <lineage>
        <taxon>Eukaryota</taxon>
        <taxon>Metazoa</taxon>
        <taxon>Ecdysozoa</taxon>
        <taxon>Nematoda</taxon>
        <taxon>Chromadorea</taxon>
        <taxon>Rhabditida</taxon>
        <taxon>Rhabditina</taxon>
        <taxon>Diplogasteromorpha</taxon>
        <taxon>Diplogasteroidea</taxon>
        <taxon>Neodiplogasteridae</taxon>
        <taxon>Pristionchus</taxon>
    </lineage>
</organism>
<evidence type="ECO:0000313" key="3">
    <source>
        <dbReference type="EMBL" id="GMT23823.1"/>
    </source>
</evidence>
<accession>A0AAV5VWP0</accession>
<keyword evidence="2" id="KW-0732">Signal</keyword>
<protein>
    <recommendedName>
        <fullName evidence="5">Ig-like domain-containing protein</fullName>
    </recommendedName>
</protein>
<dbReference type="AlphaFoldDB" id="A0AAV5VWP0"/>
<keyword evidence="1" id="KW-1133">Transmembrane helix</keyword>
<feature type="non-terminal residue" evidence="3">
    <location>
        <position position="1"/>
    </location>
</feature>
<feature type="signal peptide" evidence="2">
    <location>
        <begin position="1"/>
        <end position="19"/>
    </location>
</feature>
<dbReference type="EMBL" id="BTSY01000004">
    <property type="protein sequence ID" value="GMT23823.1"/>
    <property type="molecule type" value="Genomic_DNA"/>
</dbReference>
<keyword evidence="4" id="KW-1185">Reference proteome</keyword>
<feature type="transmembrane region" description="Helical" evidence="1">
    <location>
        <begin position="373"/>
        <end position="392"/>
    </location>
</feature>